<dbReference type="SUPFAM" id="SSF57701">
    <property type="entry name" value="Zn2/Cys6 DNA-binding domain"/>
    <property type="match status" value="1"/>
</dbReference>
<evidence type="ECO:0000256" key="1">
    <source>
        <dbReference type="ARBA" id="ARBA00023242"/>
    </source>
</evidence>
<dbReference type="CDD" id="cd12148">
    <property type="entry name" value="fungal_TF_MHR"/>
    <property type="match status" value="1"/>
</dbReference>
<dbReference type="PANTHER" id="PTHR31644">
    <property type="entry name" value="TRANSCRIPTIONAL ACTIVATOR ARO80-RELATED"/>
    <property type="match status" value="1"/>
</dbReference>
<feature type="domain" description="Zn(2)-C6 fungal-type" evidence="3">
    <location>
        <begin position="31"/>
        <end position="67"/>
    </location>
</feature>
<dbReference type="EMBL" id="JBHFEH010000029">
    <property type="protein sequence ID" value="KAL2052151.1"/>
    <property type="molecule type" value="Genomic_DNA"/>
</dbReference>
<evidence type="ECO:0000313" key="4">
    <source>
        <dbReference type="EMBL" id="KAL2052151.1"/>
    </source>
</evidence>
<accession>A0ABR4B2L2</accession>
<feature type="region of interest" description="Disordered" evidence="2">
    <location>
        <begin position="66"/>
        <end position="148"/>
    </location>
</feature>
<dbReference type="PANTHER" id="PTHR31644:SF2">
    <property type="entry name" value="TRANSCRIPTIONAL ACTIVATOR ARO80-RELATED"/>
    <property type="match status" value="1"/>
</dbReference>
<dbReference type="SMART" id="SM00066">
    <property type="entry name" value="GAL4"/>
    <property type="match status" value="1"/>
</dbReference>
<feature type="compositionally biased region" description="Acidic residues" evidence="2">
    <location>
        <begin position="79"/>
        <end position="92"/>
    </location>
</feature>
<dbReference type="CDD" id="cd00067">
    <property type="entry name" value="GAL4"/>
    <property type="match status" value="1"/>
</dbReference>
<keyword evidence="1" id="KW-0539">Nucleus</keyword>
<dbReference type="Pfam" id="PF00172">
    <property type="entry name" value="Zn_clus"/>
    <property type="match status" value="1"/>
</dbReference>
<proteinExistence type="predicted"/>
<comment type="caution">
    <text evidence="4">The sequence shown here is derived from an EMBL/GenBank/DDBJ whole genome shotgun (WGS) entry which is preliminary data.</text>
</comment>
<evidence type="ECO:0000259" key="3">
    <source>
        <dbReference type="PROSITE" id="PS50048"/>
    </source>
</evidence>
<dbReference type="PROSITE" id="PS00463">
    <property type="entry name" value="ZN2_CY6_FUNGAL_1"/>
    <property type="match status" value="1"/>
</dbReference>
<feature type="compositionally biased region" description="Polar residues" evidence="2">
    <location>
        <begin position="121"/>
        <end position="130"/>
    </location>
</feature>
<dbReference type="PROSITE" id="PS50048">
    <property type="entry name" value="ZN2_CY6_FUNGAL_2"/>
    <property type="match status" value="1"/>
</dbReference>
<evidence type="ECO:0000256" key="2">
    <source>
        <dbReference type="SAM" id="MobiDB-lite"/>
    </source>
</evidence>
<dbReference type="Gene3D" id="4.10.240.10">
    <property type="entry name" value="Zn(2)-C6 fungal-type DNA-binding domain"/>
    <property type="match status" value="1"/>
</dbReference>
<dbReference type="InterPro" id="IPR001138">
    <property type="entry name" value="Zn2Cys6_DnaBD"/>
</dbReference>
<feature type="region of interest" description="Disordered" evidence="2">
    <location>
        <begin position="1"/>
        <end position="25"/>
    </location>
</feature>
<protein>
    <recommendedName>
        <fullName evidence="3">Zn(2)-C6 fungal-type domain-containing protein</fullName>
    </recommendedName>
</protein>
<dbReference type="InterPro" id="IPR052780">
    <property type="entry name" value="AAA_Catabolism_Regulators"/>
</dbReference>
<name>A0ABR4B2L2_9LECA</name>
<sequence>MDPTLANTNHATVSQATQSSGSPIHKRTYQACQPCRQRKVRCDLGPVDEPHEPPCVRCRRESKECTFSTTRRKRKADGVESDLGDDDLGDDDYAARNGRKSSRRGGSLGAYETGLQDPRRSMTSGTQSAASPLDGYSLPGEGQFQQPRSYSIDNTIRRSEDGQDQEVANETAAALFQTPINIPGDALHLLLKASNESEDLQRKDTVSLGRRPNSHPVQVSTPTQGGHHSTQSRNQQRRGGQHYMANIDPAISGGNAGHRRLSLPTETIKLWSRLRFVRAGWFTAQEAISYIDYFYEYLNPLTPISVPAYRPDTGHSALLNNEPMLTVTLLTIASRYKRLTGPGGQTRSFKIHEQLWAYLQGMITRMFWGQEQFGGGFCGAGRRRPSQANDAKGGLRSLGTIESLLLLNEYHPRSMHFPPTDDDDEILAPGDDELTNGATANDWNGDSTLGGWSEPAVRSDRMCWSLIGMSYVLAYELGIFGSYADGILPVEQRVQRTGGFPTQHLREHRVERALYIFTTQASGRFGLPSMYSDHVNRFNLTKLQQGSPSVDSTLLPESVDKSQQCWVDLMSIMKATNEALFSSIDQTAALVQSGEYMGRLDRLQPLLRAWYQRFENLEVEEHPRMIISIEYHYISLYINSLALQAVVEQWTTKVNAMPQVDSPASPASSISSSFANIYSKNERYIKEVIDSSRTVLRHVVEGFLPGDYLKHAPVRTYFRIVAAAMFLLKTFALGAKAGEVSISLQLLNDTAKALRTSYVDDVHLCLRIADLLEGLINAIRPKFVRLPPRPQEQQTQYTSGNTFNAPNRFQYQPNPADTTQNPLAGISRTYNSPSDSNITIMPPLGNTYIPNANYNYASPNVYSPNQQQNQQSYAMNNYSSTDHSDFPMSTEEDWLTLDLHALLGESGSGTADGQWYGAFGPETQNNLDVLGKFMNDQLRDDGYGDGGGMGF</sequence>
<dbReference type="InterPro" id="IPR036864">
    <property type="entry name" value="Zn2-C6_fun-type_DNA-bd_sf"/>
</dbReference>
<keyword evidence="5" id="KW-1185">Reference proteome</keyword>
<dbReference type="Proteomes" id="UP001590951">
    <property type="component" value="Unassembled WGS sequence"/>
</dbReference>
<reference evidence="4 5" key="1">
    <citation type="submission" date="2024-09" db="EMBL/GenBank/DDBJ databases">
        <title>Rethinking Asexuality: The Enigmatic Case of Functional Sexual Genes in Lepraria (Stereocaulaceae).</title>
        <authorList>
            <person name="Doellman M."/>
            <person name="Sun Y."/>
            <person name="Barcenas-Pena A."/>
            <person name="Lumbsch H.T."/>
            <person name="Grewe F."/>
        </authorList>
    </citation>
    <scope>NUCLEOTIDE SEQUENCE [LARGE SCALE GENOMIC DNA]</scope>
    <source>
        <strain evidence="4 5">Grewe 0041</strain>
    </source>
</reference>
<feature type="region of interest" description="Disordered" evidence="2">
    <location>
        <begin position="200"/>
        <end position="239"/>
    </location>
</feature>
<feature type="compositionally biased region" description="Polar residues" evidence="2">
    <location>
        <begin position="1"/>
        <end position="22"/>
    </location>
</feature>
<feature type="compositionally biased region" description="Polar residues" evidence="2">
    <location>
        <begin position="215"/>
        <end position="234"/>
    </location>
</feature>
<gene>
    <name evidence="4" type="ORF">ABVK25_007593</name>
</gene>
<organism evidence="4 5">
    <name type="scientific">Lepraria finkii</name>
    <dbReference type="NCBI Taxonomy" id="1340010"/>
    <lineage>
        <taxon>Eukaryota</taxon>
        <taxon>Fungi</taxon>
        <taxon>Dikarya</taxon>
        <taxon>Ascomycota</taxon>
        <taxon>Pezizomycotina</taxon>
        <taxon>Lecanoromycetes</taxon>
        <taxon>OSLEUM clade</taxon>
        <taxon>Lecanoromycetidae</taxon>
        <taxon>Lecanorales</taxon>
        <taxon>Lecanorineae</taxon>
        <taxon>Stereocaulaceae</taxon>
        <taxon>Lepraria</taxon>
    </lineage>
</organism>
<evidence type="ECO:0000313" key="5">
    <source>
        <dbReference type="Proteomes" id="UP001590951"/>
    </source>
</evidence>